<evidence type="ECO:0000313" key="3">
    <source>
        <dbReference type="Proteomes" id="UP001519343"/>
    </source>
</evidence>
<organism evidence="2 3">
    <name type="scientific">Ammoniphilus resinae</name>
    <dbReference type="NCBI Taxonomy" id="861532"/>
    <lineage>
        <taxon>Bacteria</taxon>
        <taxon>Bacillati</taxon>
        <taxon>Bacillota</taxon>
        <taxon>Bacilli</taxon>
        <taxon>Bacillales</taxon>
        <taxon>Paenibacillaceae</taxon>
        <taxon>Aneurinibacillus group</taxon>
        <taxon>Ammoniphilus</taxon>
    </lineage>
</organism>
<evidence type="ECO:0000313" key="2">
    <source>
        <dbReference type="EMBL" id="MBP1934838.1"/>
    </source>
</evidence>
<dbReference type="InterPro" id="IPR012854">
    <property type="entry name" value="Cu_amine_oxidase-like_N"/>
</dbReference>
<dbReference type="SUPFAM" id="SSF55383">
    <property type="entry name" value="Copper amine oxidase, domain N"/>
    <property type="match status" value="1"/>
</dbReference>
<dbReference type="Gene3D" id="3.30.457.10">
    <property type="entry name" value="Copper amine oxidase-like, N-terminal domain"/>
    <property type="match status" value="1"/>
</dbReference>
<feature type="domain" description="Copper amine oxidase-like N-terminal" evidence="1">
    <location>
        <begin position="2"/>
        <end position="43"/>
    </location>
</feature>
<dbReference type="EMBL" id="JAGGKT010000029">
    <property type="protein sequence ID" value="MBP1934838.1"/>
    <property type="molecule type" value="Genomic_DNA"/>
</dbReference>
<protein>
    <recommendedName>
        <fullName evidence="1">Copper amine oxidase-like N-terminal domain-containing protein</fullName>
    </recommendedName>
</protein>
<dbReference type="InterPro" id="IPR036582">
    <property type="entry name" value="Mao_N_sf"/>
</dbReference>
<accession>A0ABS4GX27</accession>
<evidence type="ECO:0000259" key="1">
    <source>
        <dbReference type="Pfam" id="PF07833"/>
    </source>
</evidence>
<keyword evidence="3" id="KW-1185">Reference proteome</keyword>
<name>A0ABS4GX27_9BACL</name>
<proteinExistence type="predicted"/>
<dbReference type="Proteomes" id="UP001519343">
    <property type="component" value="Unassembled WGS sequence"/>
</dbReference>
<comment type="caution">
    <text evidence="2">The sequence shown here is derived from an EMBL/GenBank/DDBJ whole genome shotgun (WGS) entry which is preliminary data.</text>
</comment>
<reference evidence="2 3" key="1">
    <citation type="submission" date="2021-03" db="EMBL/GenBank/DDBJ databases">
        <title>Genomic Encyclopedia of Type Strains, Phase IV (KMG-IV): sequencing the most valuable type-strain genomes for metagenomic binning, comparative biology and taxonomic classification.</title>
        <authorList>
            <person name="Goeker M."/>
        </authorList>
    </citation>
    <scope>NUCLEOTIDE SEQUENCE [LARGE SCALE GENOMIC DNA]</scope>
    <source>
        <strain evidence="2 3">DSM 24738</strain>
    </source>
</reference>
<dbReference type="Pfam" id="PF07833">
    <property type="entry name" value="Cu_amine_oxidN1"/>
    <property type="match status" value="1"/>
</dbReference>
<sequence length="90" mass="9987">MINDEILELEVPAKLVNGRTLVPLRFVSEALGCDVHWDASVSLVRITYNSKVLDLPPLPPNEQIPVVLDLTKIPKGQGEITITHGQYLFP</sequence>
<gene>
    <name evidence="2" type="ORF">J2Z37_004858</name>
</gene>